<evidence type="ECO:0000313" key="2">
    <source>
        <dbReference type="EMBL" id="KAG2605791.1"/>
    </source>
</evidence>
<dbReference type="Proteomes" id="UP000823388">
    <property type="component" value="Chromosome 4N"/>
</dbReference>
<keyword evidence="3" id="KW-1185">Reference proteome</keyword>
<proteinExistence type="predicted"/>
<feature type="chain" id="PRO_5035924999" description="Secreted protein" evidence="1">
    <location>
        <begin position="21"/>
        <end position="98"/>
    </location>
</feature>
<comment type="caution">
    <text evidence="2">The sequence shown here is derived from an EMBL/GenBank/DDBJ whole genome shotgun (WGS) entry which is preliminary data.</text>
</comment>
<reference evidence="2" key="1">
    <citation type="submission" date="2020-05" db="EMBL/GenBank/DDBJ databases">
        <title>WGS assembly of Panicum virgatum.</title>
        <authorList>
            <person name="Lovell J.T."/>
            <person name="Jenkins J."/>
            <person name="Shu S."/>
            <person name="Juenger T.E."/>
            <person name="Schmutz J."/>
        </authorList>
    </citation>
    <scope>NUCLEOTIDE SEQUENCE</scope>
    <source>
        <strain evidence="2">AP13</strain>
    </source>
</reference>
<dbReference type="AlphaFoldDB" id="A0A8T0T3J6"/>
<evidence type="ECO:0008006" key="4">
    <source>
        <dbReference type="Google" id="ProtNLM"/>
    </source>
</evidence>
<evidence type="ECO:0000313" key="3">
    <source>
        <dbReference type="Proteomes" id="UP000823388"/>
    </source>
</evidence>
<protein>
    <recommendedName>
        <fullName evidence="4">Secreted protein</fullName>
    </recommendedName>
</protein>
<feature type="signal peptide" evidence="1">
    <location>
        <begin position="1"/>
        <end position="20"/>
    </location>
</feature>
<organism evidence="2 3">
    <name type="scientific">Panicum virgatum</name>
    <name type="common">Blackwell switchgrass</name>
    <dbReference type="NCBI Taxonomy" id="38727"/>
    <lineage>
        <taxon>Eukaryota</taxon>
        <taxon>Viridiplantae</taxon>
        <taxon>Streptophyta</taxon>
        <taxon>Embryophyta</taxon>
        <taxon>Tracheophyta</taxon>
        <taxon>Spermatophyta</taxon>
        <taxon>Magnoliopsida</taxon>
        <taxon>Liliopsida</taxon>
        <taxon>Poales</taxon>
        <taxon>Poaceae</taxon>
        <taxon>PACMAD clade</taxon>
        <taxon>Panicoideae</taxon>
        <taxon>Panicodae</taxon>
        <taxon>Paniceae</taxon>
        <taxon>Panicinae</taxon>
        <taxon>Panicum</taxon>
        <taxon>Panicum sect. Hiantes</taxon>
    </lineage>
</organism>
<sequence>MSWDWSGGQAVLLLPHLGVAQLIGADGAGARAAGPLDATGRAIERRRPAQGFTAGVGEKGGSSMLVAHFSRALARLIAQYKYRCVQERECSSHSLPPF</sequence>
<accession>A0A8T0T3J6</accession>
<dbReference type="EMBL" id="CM029044">
    <property type="protein sequence ID" value="KAG2605791.1"/>
    <property type="molecule type" value="Genomic_DNA"/>
</dbReference>
<gene>
    <name evidence="2" type="ORF">PVAP13_4NG218420</name>
</gene>
<evidence type="ECO:0000256" key="1">
    <source>
        <dbReference type="SAM" id="SignalP"/>
    </source>
</evidence>
<name>A0A8T0T3J6_PANVG</name>
<keyword evidence="1" id="KW-0732">Signal</keyword>